<sequence>MSVFANFVQFGSKWNILSTETRGLRLRKHWTRVSLLLKLISSAYPVALPGFELRTSDIRGEHMLPLLHQITLGASEFSRLNRRTCSRSSEVMVCQRIERRPSNCSRCDDRLTHQSGSIRSAKTKHPWISSGIFIEGYKDIILLQSIIRSTP</sequence>
<dbReference type="Proteomes" id="UP000286415">
    <property type="component" value="Unassembled WGS sequence"/>
</dbReference>
<dbReference type="EMBL" id="NIRI02000042">
    <property type="protein sequence ID" value="KAG5447805.1"/>
    <property type="molecule type" value="Genomic_DNA"/>
</dbReference>
<evidence type="ECO:0000313" key="1">
    <source>
        <dbReference type="EMBL" id="KAG5447805.1"/>
    </source>
</evidence>
<evidence type="ECO:0000313" key="2">
    <source>
        <dbReference type="Proteomes" id="UP000286415"/>
    </source>
</evidence>
<reference evidence="1 2" key="1">
    <citation type="journal article" date="2018" name="Biotechnol. Adv.">
        <title>Improved genomic resources and new bioinformatic workflow for the carcinogenic parasite Clonorchis sinensis: Biotechnological implications.</title>
        <authorList>
            <person name="Wang D."/>
            <person name="Korhonen P.K."/>
            <person name="Gasser R.B."/>
            <person name="Young N.D."/>
        </authorList>
    </citation>
    <scope>NUCLEOTIDE SEQUENCE [LARGE SCALE GENOMIC DNA]</scope>
    <source>
        <strain evidence="1">Cs-k2</strain>
    </source>
</reference>
<proteinExistence type="predicted"/>
<protein>
    <submittedName>
        <fullName evidence="1">Uncharacterized protein</fullName>
    </submittedName>
</protein>
<comment type="caution">
    <text evidence="1">The sequence shown here is derived from an EMBL/GenBank/DDBJ whole genome shotgun (WGS) entry which is preliminary data.</text>
</comment>
<dbReference type="AlphaFoldDB" id="A0A3R7DC92"/>
<organism evidence="1 2">
    <name type="scientific">Clonorchis sinensis</name>
    <name type="common">Chinese liver fluke</name>
    <dbReference type="NCBI Taxonomy" id="79923"/>
    <lineage>
        <taxon>Eukaryota</taxon>
        <taxon>Metazoa</taxon>
        <taxon>Spiralia</taxon>
        <taxon>Lophotrochozoa</taxon>
        <taxon>Platyhelminthes</taxon>
        <taxon>Trematoda</taxon>
        <taxon>Digenea</taxon>
        <taxon>Opisthorchiida</taxon>
        <taxon>Opisthorchiata</taxon>
        <taxon>Opisthorchiidae</taxon>
        <taxon>Clonorchis</taxon>
    </lineage>
</organism>
<accession>A0A3R7DC92</accession>
<dbReference type="InParanoid" id="A0A3R7DC92"/>
<keyword evidence="2" id="KW-1185">Reference proteome</keyword>
<reference evidence="1 2" key="2">
    <citation type="journal article" date="2021" name="Genomics">
        <title>High-quality reference genome for Clonorchis sinensis.</title>
        <authorList>
            <person name="Young N.D."/>
            <person name="Stroehlein A.J."/>
            <person name="Kinkar L."/>
            <person name="Wang T."/>
            <person name="Sohn W.M."/>
            <person name="Chang B.C.H."/>
            <person name="Kaur P."/>
            <person name="Weisz D."/>
            <person name="Dudchenko O."/>
            <person name="Aiden E.L."/>
            <person name="Korhonen P.K."/>
            <person name="Gasser R.B."/>
        </authorList>
    </citation>
    <scope>NUCLEOTIDE SEQUENCE [LARGE SCALE GENOMIC DNA]</scope>
    <source>
        <strain evidence="1">Cs-k2</strain>
    </source>
</reference>
<gene>
    <name evidence="1" type="ORF">CSKR_106843</name>
</gene>
<name>A0A3R7DC92_CLOSI</name>